<dbReference type="OrthoDB" id="9785285at2"/>
<dbReference type="Gene3D" id="3.40.50.720">
    <property type="entry name" value="NAD(P)-binding Rossmann-like Domain"/>
    <property type="match status" value="1"/>
</dbReference>
<dbReference type="PROSITE" id="PS51201">
    <property type="entry name" value="RCK_N"/>
    <property type="match status" value="1"/>
</dbReference>
<dbReference type="Gene3D" id="1.10.287.70">
    <property type="match status" value="1"/>
</dbReference>
<keyword evidence="4" id="KW-0407">Ion channel</keyword>
<dbReference type="InterPro" id="IPR003148">
    <property type="entry name" value="RCK_N"/>
</dbReference>
<dbReference type="InterPro" id="IPR013099">
    <property type="entry name" value="K_chnl_dom"/>
</dbReference>
<protein>
    <submittedName>
        <fullName evidence="4">Potassium channel protein</fullName>
    </submittedName>
</protein>
<keyword evidence="2" id="KW-0472">Membrane</keyword>
<gene>
    <name evidence="4" type="ORF">AXI58_19070</name>
</gene>
<keyword evidence="2" id="KW-0812">Transmembrane</keyword>
<dbReference type="STRING" id="1793963.AXI58_19070"/>
<accession>A0A150F568</accession>
<evidence type="ECO:0000313" key="5">
    <source>
        <dbReference type="Proteomes" id="UP000075430"/>
    </source>
</evidence>
<feature type="transmembrane region" description="Helical" evidence="2">
    <location>
        <begin position="44"/>
        <end position="61"/>
    </location>
</feature>
<feature type="domain" description="RCK N-terminal" evidence="3">
    <location>
        <begin position="114"/>
        <end position="238"/>
    </location>
</feature>
<organism evidence="4 5">
    <name type="scientific">Bacillus nakamurai</name>
    <dbReference type="NCBI Taxonomy" id="1793963"/>
    <lineage>
        <taxon>Bacteria</taxon>
        <taxon>Bacillati</taxon>
        <taxon>Bacillota</taxon>
        <taxon>Bacilli</taxon>
        <taxon>Bacillales</taxon>
        <taxon>Bacillaceae</taxon>
        <taxon>Bacillus</taxon>
    </lineage>
</organism>
<dbReference type="GO" id="GO:0034220">
    <property type="term" value="P:monoatomic ion transmembrane transport"/>
    <property type="evidence" value="ECO:0007669"/>
    <property type="project" value="UniProtKB-KW"/>
</dbReference>
<dbReference type="EMBL" id="LSBA01000020">
    <property type="protein sequence ID" value="KXZ17502.1"/>
    <property type="molecule type" value="Genomic_DNA"/>
</dbReference>
<dbReference type="GO" id="GO:0005886">
    <property type="term" value="C:plasma membrane"/>
    <property type="evidence" value="ECO:0007669"/>
    <property type="project" value="UniProtKB-SubCell"/>
</dbReference>
<feature type="transmembrane region" description="Helical" evidence="2">
    <location>
        <begin position="73"/>
        <end position="98"/>
    </location>
</feature>
<evidence type="ECO:0000313" key="4">
    <source>
        <dbReference type="EMBL" id="KXZ17502.1"/>
    </source>
</evidence>
<proteinExistence type="predicted"/>
<feature type="transmembrane region" description="Helical" evidence="2">
    <location>
        <begin position="15"/>
        <end position="37"/>
    </location>
</feature>
<dbReference type="GO" id="GO:0006813">
    <property type="term" value="P:potassium ion transport"/>
    <property type="evidence" value="ECO:0007669"/>
    <property type="project" value="InterPro"/>
</dbReference>
<comment type="caution">
    <text evidence="4">The sequence shown here is derived from an EMBL/GenBank/DDBJ whole genome shotgun (WGS) entry which is preliminary data.</text>
</comment>
<dbReference type="PANTHER" id="PTHR43833:SF9">
    <property type="entry name" value="POTASSIUM CHANNEL PROTEIN YUGO-RELATED"/>
    <property type="match status" value="1"/>
</dbReference>
<keyword evidence="4" id="KW-0406">Ion transport</keyword>
<dbReference type="SUPFAM" id="SSF51735">
    <property type="entry name" value="NAD(P)-binding Rossmann-fold domains"/>
    <property type="match status" value="1"/>
</dbReference>
<dbReference type="AlphaFoldDB" id="A0A150F568"/>
<dbReference type="PRINTS" id="PR00169">
    <property type="entry name" value="KCHANNEL"/>
</dbReference>
<dbReference type="Proteomes" id="UP000075430">
    <property type="component" value="Unassembled WGS sequence"/>
</dbReference>
<keyword evidence="2" id="KW-1133">Transmembrane helix</keyword>
<dbReference type="SUPFAM" id="SSF81324">
    <property type="entry name" value="Voltage-gated potassium channels"/>
    <property type="match status" value="1"/>
</dbReference>
<name>A0A150F568_9BACI</name>
<keyword evidence="5" id="KW-1185">Reference proteome</keyword>
<dbReference type="Pfam" id="PF02254">
    <property type="entry name" value="TrkA_N"/>
    <property type="match status" value="1"/>
</dbReference>
<evidence type="ECO:0000256" key="2">
    <source>
        <dbReference type="SAM" id="Phobius"/>
    </source>
</evidence>
<keyword evidence="4" id="KW-0813">Transport</keyword>
<dbReference type="InterPro" id="IPR050721">
    <property type="entry name" value="Trk_Ktr_HKT_K-transport"/>
</dbReference>
<reference evidence="5" key="1">
    <citation type="submission" date="2016-02" db="EMBL/GenBank/DDBJ databases">
        <authorList>
            <person name="Dunlap C."/>
        </authorList>
    </citation>
    <scope>NUCLEOTIDE SEQUENCE [LARGE SCALE GENOMIC DNA]</scope>
    <source>
        <strain evidence="5">NRRL B-41092</strain>
    </source>
</reference>
<evidence type="ECO:0000259" key="3">
    <source>
        <dbReference type="PROSITE" id="PS51201"/>
    </source>
</evidence>
<dbReference type="InterPro" id="IPR036291">
    <property type="entry name" value="NAD(P)-bd_dom_sf"/>
</dbReference>
<comment type="subcellular location">
    <subcellularLocation>
        <location evidence="1">Cell membrane</location>
        <topology evidence="1">Multi-pass membrane protein</topology>
    </subcellularLocation>
</comment>
<sequence>MKSNRVLISWLRWPLYIRIGLIIIALILLFGQLIYILEPKQFPSVFEGIWWAVITVSTVGYGDYVPKTPLGKIAGMVLVLSGASFVTAYFATLATAAFRKQHRYVEGKVAFKGREHVIIIGWNEKSNMLLEELQRAAPSKTVVLIDDSLREGPLIENVHFIRGHAADDSTLNRANIAAADTVILTADQEKNEAEADMLSVLTLLAIKGLNPSVYCITEILTERYVKNAERAGANKIIGTSRLLSRVMFEHYRVKLQLAEPQKLSDLTLEKKVRIIPVPDELKNKSYHDCVLYFLKRNTTIIGIQKEEGPMLTPPLSYQVLSSDLFLAL</sequence>
<dbReference type="Pfam" id="PF07885">
    <property type="entry name" value="Ion_trans_2"/>
    <property type="match status" value="1"/>
</dbReference>
<dbReference type="PANTHER" id="PTHR43833">
    <property type="entry name" value="POTASSIUM CHANNEL PROTEIN 2-RELATED-RELATED"/>
    <property type="match status" value="1"/>
</dbReference>
<evidence type="ECO:0000256" key="1">
    <source>
        <dbReference type="ARBA" id="ARBA00004651"/>
    </source>
</evidence>
<dbReference type="RefSeq" id="WP_061522348.1">
    <property type="nucleotide sequence ID" value="NZ_JAJJBV010000028.1"/>
</dbReference>